<reference evidence="1" key="1">
    <citation type="submission" date="2018-04" db="EMBL/GenBank/DDBJ databases">
        <title>Whole genome sequencing of Hypsizygus marmoreus.</title>
        <authorList>
            <person name="Choi I.-G."/>
            <person name="Min B."/>
            <person name="Kim J.-G."/>
            <person name="Kim S."/>
            <person name="Oh Y.-L."/>
            <person name="Kong W.-S."/>
            <person name="Park H."/>
            <person name="Jeong J."/>
            <person name="Song E.-S."/>
        </authorList>
    </citation>
    <scope>NUCLEOTIDE SEQUENCE [LARGE SCALE GENOMIC DNA]</scope>
    <source>
        <strain evidence="1">51987-8</strain>
    </source>
</reference>
<comment type="caution">
    <text evidence="1">The sequence shown here is derived from an EMBL/GenBank/DDBJ whole genome shotgun (WGS) entry which is preliminary data.</text>
</comment>
<protein>
    <submittedName>
        <fullName evidence="1">Uncharacterized protein</fullName>
    </submittedName>
</protein>
<dbReference type="Proteomes" id="UP000076154">
    <property type="component" value="Unassembled WGS sequence"/>
</dbReference>
<dbReference type="InParanoid" id="A0A369JEQ0"/>
<evidence type="ECO:0000313" key="1">
    <source>
        <dbReference type="EMBL" id="RDB17884.1"/>
    </source>
</evidence>
<gene>
    <name evidence="1" type="ORF">Hypma_000731</name>
</gene>
<dbReference type="EMBL" id="LUEZ02000107">
    <property type="protein sequence ID" value="RDB17884.1"/>
    <property type="molecule type" value="Genomic_DNA"/>
</dbReference>
<dbReference type="AlphaFoldDB" id="A0A369JEQ0"/>
<keyword evidence="2" id="KW-1185">Reference proteome</keyword>
<sequence>MTSDATPHATRTLVRSFFVCASTAHHVLDLLAILFFSMAMFAFQLFGKGELSGVFDKKGKSNICMIGACLVNMGMKDKSLNFSHNQHTENLERCSQGRVRKDTANFTTKRSSSTSSRILIKNPTWTGNN</sequence>
<organism evidence="1 2">
    <name type="scientific">Hypsizygus marmoreus</name>
    <name type="common">White beech mushroom</name>
    <name type="synonym">Agaricus marmoreus</name>
    <dbReference type="NCBI Taxonomy" id="39966"/>
    <lineage>
        <taxon>Eukaryota</taxon>
        <taxon>Fungi</taxon>
        <taxon>Dikarya</taxon>
        <taxon>Basidiomycota</taxon>
        <taxon>Agaricomycotina</taxon>
        <taxon>Agaricomycetes</taxon>
        <taxon>Agaricomycetidae</taxon>
        <taxon>Agaricales</taxon>
        <taxon>Tricholomatineae</taxon>
        <taxon>Lyophyllaceae</taxon>
        <taxon>Hypsizygus</taxon>
    </lineage>
</organism>
<accession>A0A369JEQ0</accession>
<proteinExistence type="predicted"/>
<evidence type="ECO:0000313" key="2">
    <source>
        <dbReference type="Proteomes" id="UP000076154"/>
    </source>
</evidence>
<name>A0A369JEQ0_HYPMA</name>